<evidence type="ECO:0000313" key="4">
    <source>
        <dbReference type="Proteomes" id="UP000325313"/>
    </source>
</evidence>
<sequence>MNSAERIPAAIKGSGTFRRRNHHRAITPSIDLRNRSEAALIKVVVKFISHAYGVEEQEGHQAV</sequence>
<dbReference type="Proteomes" id="UP000325313">
    <property type="component" value="Unassembled WGS sequence"/>
</dbReference>
<organism evidence="1 3">
    <name type="scientific">Puccinia graminis f. sp. tritici</name>
    <dbReference type="NCBI Taxonomy" id="56615"/>
    <lineage>
        <taxon>Eukaryota</taxon>
        <taxon>Fungi</taxon>
        <taxon>Dikarya</taxon>
        <taxon>Basidiomycota</taxon>
        <taxon>Pucciniomycotina</taxon>
        <taxon>Pucciniomycetes</taxon>
        <taxon>Pucciniales</taxon>
        <taxon>Pucciniaceae</taxon>
        <taxon>Puccinia</taxon>
    </lineage>
</organism>
<dbReference type="EMBL" id="VSWC01000197">
    <property type="protein sequence ID" value="KAA1064599.1"/>
    <property type="molecule type" value="Genomic_DNA"/>
</dbReference>
<evidence type="ECO:0000313" key="3">
    <source>
        <dbReference type="Proteomes" id="UP000324748"/>
    </source>
</evidence>
<name>A0A5B0LK16_PUCGR</name>
<evidence type="ECO:0000313" key="2">
    <source>
        <dbReference type="EMBL" id="KAA1068063.1"/>
    </source>
</evidence>
<reference evidence="3 4" key="1">
    <citation type="submission" date="2019-05" db="EMBL/GenBank/DDBJ databases">
        <title>Emergence of the Ug99 lineage of the wheat stem rust pathogen through somatic hybridization.</title>
        <authorList>
            <person name="Li F."/>
            <person name="Upadhyaya N.M."/>
            <person name="Sperschneider J."/>
            <person name="Matny O."/>
            <person name="Nguyen-Phuc H."/>
            <person name="Mago R."/>
            <person name="Raley C."/>
            <person name="Miller M.E."/>
            <person name="Silverstein K.A.T."/>
            <person name="Henningsen E."/>
            <person name="Hirsch C.D."/>
            <person name="Visser B."/>
            <person name="Pretorius Z.A."/>
            <person name="Steffenson B.J."/>
            <person name="Schwessinger B."/>
            <person name="Dodds P.N."/>
            <person name="Figueroa M."/>
        </authorList>
    </citation>
    <scope>NUCLEOTIDE SEQUENCE [LARGE SCALE GENOMIC DNA]</scope>
    <source>
        <strain evidence="1">21-0</strain>
        <strain evidence="2 4">Ug99</strain>
    </source>
</reference>
<proteinExistence type="predicted"/>
<evidence type="ECO:0000313" key="1">
    <source>
        <dbReference type="EMBL" id="KAA1064599.1"/>
    </source>
</evidence>
<dbReference type="AlphaFoldDB" id="A0A5B0LK16"/>
<keyword evidence="3" id="KW-1185">Reference proteome</keyword>
<accession>A0A5B0LK16</accession>
<gene>
    <name evidence="1" type="ORF">PGT21_008939</name>
    <name evidence="2" type="ORF">PGTUg99_007768</name>
</gene>
<protein>
    <submittedName>
        <fullName evidence="1">Uncharacterized protein</fullName>
    </submittedName>
</protein>
<dbReference type="EMBL" id="VDEP01000506">
    <property type="protein sequence ID" value="KAA1068063.1"/>
    <property type="molecule type" value="Genomic_DNA"/>
</dbReference>
<comment type="caution">
    <text evidence="1">The sequence shown here is derived from an EMBL/GenBank/DDBJ whole genome shotgun (WGS) entry which is preliminary data.</text>
</comment>
<dbReference type="Proteomes" id="UP000324748">
    <property type="component" value="Unassembled WGS sequence"/>
</dbReference>